<dbReference type="GO" id="GO:0006900">
    <property type="term" value="P:vesicle budding from membrane"/>
    <property type="evidence" value="ECO:0007669"/>
    <property type="project" value="TreeGrafter"/>
</dbReference>
<dbReference type="GO" id="GO:0009898">
    <property type="term" value="C:cytoplasmic side of plasma membrane"/>
    <property type="evidence" value="ECO:0007669"/>
    <property type="project" value="TreeGrafter"/>
</dbReference>
<dbReference type="Gene3D" id="1.10.287.1060">
    <property type="entry name" value="ESAT-6-like"/>
    <property type="match status" value="1"/>
</dbReference>
<organism evidence="3 4">
    <name type="scientific">[Torrubiella] hemipterigena</name>
    <dbReference type="NCBI Taxonomy" id="1531966"/>
    <lineage>
        <taxon>Eukaryota</taxon>
        <taxon>Fungi</taxon>
        <taxon>Dikarya</taxon>
        <taxon>Ascomycota</taxon>
        <taxon>Pezizomycotina</taxon>
        <taxon>Sordariomycetes</taxon>
        <taxon>Hypocreomycetidae</taxon>
        <taxon>Hypocreales</taxon>
        <taxon>Clavicipitaceae</taxon>
        <taxon>Clavicipitaceae incertae sedis</taxon>
        <taxon>'Torrubiella' clade</taxon>
    </lineage>
</organism>
<evidence type="ECO:0000256" key="1">
    <source>
        <dbReference type="SAM" id="Coils"/>
    </source>
</evidence>
<accession>A0A0A1TS86</accession>
<evidence type="ECO:0000313" key="4">
    <source>
        <dbReference type="Proteomes" id="UP000039046"/>
    </source>
</evidence>
<dbReference type="GO" id="GO:0005771">
    <property type="term" value="C:multivesicular body"/>
    <property type="evidence" value="ECO:0007669"/>
    <property type="project" value="TreeGrafter"/>
</dbReference>
<feature type="compositionally biased region" description="Basic and acidic residues" evidence="2">
    <location>
        <begin position="392"/>
        <end position="411"/>
    </location>
</feature>
<feature type="coiled-coil region" evidence="1">
    <location>
        <begin position="251"/>
        <end position="325"/>
    </location>
</feature>
<dbReference type="InterPro" id="IPR005024">
    <property type="entry name" value="Snf7_fam"/>
</dbReference>
<dbReference type="PANTHER" id="PTHR22761:SF18">
    <property type="entry name" value="SORTING PROTEIN SNF7 FAMILY PROTEIN, PUTATIVE (AFU_ORTHOLOGUE AFUA_2G16692)-RELATED"/>
    <property type="match status" value="1"/>
</dbReference>
<dbReference type="GO" id="GO:0032511">
    <property type="term" value="P:late endosome to vacuole transport via multivesicular body sorting pathway"/>
    <property type="evidence" value="ECO:0007669"/>
    <property type="project" value="TreeGrafter"/>
</dbReference>
<dbReference type="OrthoDB" id="10250120at2759"/>
<protein>
    <recommendedName>
        <fullName evidence="5">Snf7 family protein</fullName>
    </recommendedName>
</protein>
<dbReference type="PANTHER" id="PTHR22761">
    <property type="entry name" value="CHARGED MULTIVESICULAR BODY PROTEIN"/>
    <property type="match status" value="1"/>
</dbReference>
<keyword evidence="4" id="KW-1185">Reference proteome</keyword>
<sequence>MGDLAEYLAVHDADFRRARLPALYADFRSQAKLNPDAYQANVAAWSKGLSLLASQGLLSASDARPSILSVTTDETLRRSLSSRQYGQPMALGAVINESITAKKLFPVNTFLHAQSNVFQSTWGSVPWAVMGWGLRQIGLSGSQGDDAVPKGQYVLVDNVQAATKSFEDYMSSRSSKAERVFTKAQFYKLFSPELMAGQHLTVSDMDILLQYMSRDKKIIEYDGQVIKVPDTTDTKGITDEEASIASLNELTEKLKHQTEILSARVDELEHEAKSAVAKKNRVKALASLKAKKQAEASLTQRYATLNQLEEVSAKIEQAADNVQLVKVMESSTGVLKTLNAQVGGVDKIDSVMDELRERMSDTDELANILSESVGPPIDETEIDDELAELEKEAKEKQEAREAALAQHKLDKLPSVPSEVNRGEREKSPTSETGIAALSLGS</sequence>
<evidence type="ECO:0008006" key="5">
    <source>
        <dbReference type="Google" id="ProtNLM"/>
    </source>
</evidence>
<feature type="region of interest" description="Disordered" evidence="2">
    <location>
        <begin position="392"/>
        <end position="441"/>
    </location>
</feature>
<dbReference type="HOGENOM" id="CLU_021165_2_0_1"/>
<proteinExistence type="predicted"/>
<name>A0A0A1TS86_9HYPO</name>
<evidence type="ECO:0000313" key="3">
    <source>
        <dbReference type="EMBL" id="CEJ95145.1"/>
    </source>
</evidence>
<dbReference type="AlphaFoldDB" id="A0A0A1TS86"/>
<gene>
    <name evidence="3" type="ORF">VHEMI10643</name>
</gene>
<reference evidence="3 4" key="1">
    <citation type="journal article" date="2015" name="Genome Announc.">
        <title>Draft Genome Sequence and Gene Annotation of the Entomopathogenic Fungus Verticillium hemipterigenum.</title>
        <authorList>
            <person name="Horn F."/>
            <person name="Habel A."/>
            <person name="Scharf D.H."/>
            <person name="Dworschak J."/>
            <person name="Brakhage A.A."/>
            <person name="Guthke R."/>
            <person name="Hertweck C."/>
            <person name="Linde J."/>
        </authorList>
    </citation>
    <scope>NUCLEOTIDE SEQUENCE [LARGE SCALE GENOMIC DNA]</scope>
</reference>
<dbReference type="Pfam" id="PF03357">
    <property type="entry name" value="Snf7"/>
    <property type="match status" value="1"/>
</dbReference>
<dbReference type="Proteomes" id="UP000039046">
    <property type="component" value="Unassembled WGS sequence"/>
</dbReference>
<dbReference type="Gene3D" id="6.10.250.1710">
    <property type="match status" value="1"/>
</dbReference>
<evidence type="ECO:0000256" key="2">
    <source>
        <dbReference type="SAM" id="MobiDB-lite"/>
    </source>
</evidence>
<dbReference type="STRING" id="1531966.A0A0A1TS86"/>
<dbReference type="GO" id="GO:0000815">
    <property type="term" value="C:ESCRT III complex"/>
    <property type="evidence" value="ECO:0007669"/>
    <property type="project" value="TreeGrafter"/>
</dbReference>
<keyword evidence="1" id="KW-0175">Coiled coil</keyword>
<dbReference type="EMBL" id="CDHN01000008">
    <property type="protein sequence ID" value="CEJ95145.1"/>
    <property type="molecule type" value="Genomic_DNA"/>
</dbReference>